<feature type="chain" id="PRO_5029611103" description="Peptidase S1 domain-containing protein" evidence="6">
    <location>
        <begin position="27"/>
        <end position="265"/>
    </location>
</feature>
<protein>
    <recommendedName>
        <fullName evidence="7">Peptidase S1 domain-containing protein</fullName>
    </recommendedName>
</protein>
<evidence type="ECO:0000256" key="1">
    <source>
        <dbReference type="ARBA" id="ARBA00007664"/>
    </source>
</evidence>
<sequence>MKKVTLFAKYFILFLTFVVNSEEVWANETVVTKESNNPSNQTRIITRSVPWRARRKRSSVARMAPTSANSRTRCHFCGGSIISNRHILTAAHCVKDIMEAPYTEFTVVTGSTTSSGNNGHVHTIETTHVHEGFLGTQKSAFKNDIAIITLKEPIDENQKKIDLPSKDSSLEDKAVVSGWGIEKFPSKIAAATLKRADMKVVPSNLCSMFLLTPLYKTQVCAFQRKNGDSGGPLASNNEVIGKGVPDVCTKVYAFKDWIKNIIDEE</sequence>
<dbReference type="KEGG" id="nvi:100678596"/>
<dbReference type="GO" id="GO:0004252">
    <property type="term" value="F:serine-type endopeptidase activity"/>
    <property type="evidence" value="ECO:0007669"/>
    <property type="project" value="InterPro"/>
</dbReference>
<name>A0A7M7H704_NASVI</name>
<dbReference type="OrthoDB" id="6755574at2759"/>
<dbReference type="Pfam" id="PF00089">
    <property type="entry name" value="Trypsin"/>
    <property type="match status" value="1"/>
</dbReference>
<evidence type="ECO:0000313" key="8">
    <source>
        <dbReference type="EnsemblMetazoa" id="XP_008203154"/>
    </source>
</evidence>
<dbReference type="InterPro" id="IPR018114">
    <property type="entry name" value="TRYPSIN_HIS"/>
</dbReference>
<keyword evidence="5" id="KW-1015">Disulfide bond</keyword>
<dbReference type="PANTHER" id="PTHR24276">
    <property type="entry name" value="POLYSERASE-RELATED"/>
    <property type="match status" value="1"/>
</dbReference>
<evidence type="ECO:0000256" key="3">
    <source>
        <dbReference type="ARBA" id="ARBA00022801"/>
    </source>
</evidence>
<feature type="signal peptide" evidence="6">
    <location>
        <begin position="1"/>
        <end position="26"/>
    </location>
</feature>
<dbReference type="InterPro" id="IPR043504">
    <property type="entry name" value="Peptidase_S1_PA_chymotrypsin"/>
</dbReference>
<evidence type="ECO:0000259" key="7">
    <source>
        <dbReference type="PROSITE" id="PS50240"/>
    </source>
</evidence>
<dbReference type="InterPro" id="IPR050430">
    <property type="entry name" value="Peptidase_S1"/>
</dbReference>
<dbReference type="InterPro" id="IPR001314">
    <property type="entry name" value="Peptidase_S1A"/>
</dbReference>
<dbReference type="InParanoid" id="A0A7M7H704"/>
<dbReference type="Proteomes" id="UP000002358">
    <property type="component" value="Chromosome 1"/>
</dbReference>
<dbReference type="PANTHER" id="PTHR24276:SF94">
    <property type="entry name" value="AT20289P-RELATED"/>
    <property type="match status" value="1"/>
</dbReference>
<dbReference type="PROSITE" id="PS50240">
    <property type="entry name" value="TRYPSIN_DOM"/>
    <property type="match status" value="1"/>
</dbReference>
<reference evidence="8" key="1">
    <citation type="submission" date="2021-01" db="UniProtKB">
        <authorList>
            <consortium name="EnsemblMetazoa"/>
        </authorList>
    </citation>
    <scope>IDENTIFICATION</scope>
</reference>
<dbReference type="PROSITE" id="PS00134">
    <property type="entry name" value="TRYPSIN_HIS"/>
    <property type="match status" value="1"/>
</dbReference>
<dbReference type="InterPro" id="IPR009003">
    <property type="entry name" value="Peptidase_S1_PA"/>
</dbReference>
<evidence type="ECO:0000313" key="9">
    <source>
        <dbReference type="Proteomes" id="UP000002358"/>
    </source>
</evidence>
<keyword evidence="4" id="KW-0720">Serine protease</keyword>
<dbReference type="GO" id="GO:0006508">
    <property type="term" value="P:proteolysis"/>
    <property type="evidence" value="ECO:0007669"/>
    <property type="project" value="UniProtKB-KW"/>
</dbReference>
<dbReference type="InterPro" id="IPR001254">
    <property type="entry name" value="Trypsin_dom"/>
</dbReference>
<gene>
    <name evidence="8" type="primary">100678596</name>
</gene>
<evidence type="ECO:0000256" key="4">
    <source>
        <dbReference type="ARBA" id="ARBA00022825"/>
    </source>
</evidence>
<dbReference type="SUPFAM" id="SSF50494">
    <property type="entry name" value="Trypsin-like serine proteases"/>
    <property type="match status" value="1"/>
</dbReference>
<dbReference type="FunFam" id="2.40.10.10:FF:000068">
    <property type="entry name" value="transmembrane protease serine 2"/>
    <property type="match status" value="1"/>
</dbReference>
<dbReference type="EnsemblMetazoa" id="XM_008204932">
    <property type="protein sequence ID" value="XP_008203154"/>
    <property type="gene ID" value="LOC100678596"/>
</dbReference>
<evidence type="ECO:0000256" key="6">
    <source>
        <dbReference type="SAM" id="SignalP"/>
    </source>
</evidence>
<dbReference type="SMR" id="A0A7M7H704"/>
<keyword evidence="6" id="KW-0732">Signal</keyword>
<feature type="domain" description="Peptidase S1" evidence="7">
    <location>
        <begin position="18"/>
        <end position="263"/>
    </location>
</feature>
<dbReference type="AlphaFoldDB" id="A0A7M7H704"/>
<dbReference type="OMA" id="NSEEVWA"/>
<accession>A0A7M7H704</accession>
<dbReference type="Gene3D" id="2.40.10.10">
    <property type="entry name" value="Trypsin-like serine proteases"/>
    <property type="match status" value="1"/>
</dbReference>
<keyword evidence="2" id="KW-0645">Protease</keyword>
<dbReference type="CDD" id="cd00190">
    <property type="entry name" value="Tryp_SPc"/>
    <property type="match status" value="1"/>
</dbReference>
<comment type="similarity">
    <text evidence="1">Belongs to the peptidase S1 family.</text>
</comment>
<organism evidence="8 9">
    <name type="scientific">Nasonia vitripennis</name>
    <name type="common">Parasitic wasp</name>
    <dbReference type="NCBI Taxonomy" id="7425"/>
    <lineage>
        <taxon>Eukaryota</taxon>
        <taxon>Metazoa</taxon>
        <taxon>Ecdysozoa</taxon>
        <taxon>Arthropoda</taxon>
        <taxon>Hexapoda</taxon>
        <taxon>Insecta</taxon>
        <taxon>Pterygota</taxon>
        <taxon>Neoptera</taxon>
        <taxon>Endopterygota</taxon>
        <taxon>Hymenoptera</taxon>
        <taxon>Apocrita</taxon>
        <taxon>Proctotrupomorpha</taxon>
        <taxon>Chalcidoidea</taxon>
        <taxon>Pteromalidae</taxon>
        <taxon>Pteromalinae</taxon>
        <taxon>Nasonia</taxon>
    </lineage>
</organism>
<dbReference type="SMART" id="SM00020">
    <property type="entry name" value="Tryp_SPc"/>
    <property type="match status" value="1"/>
</dbReference>
<dbReference type="PRINTS" id="PR00722">
    <property type="entry name" value="CHYMOTRYPSIN"/>
</dbReference>
<evidence type="ECO:0000256" key="2">
    <source>
        <dbReference type="ARBA" id="ARBA00022670"/>
    </source>
</evidence>
<keyword evidence="9" id="KW-1185">Reference proteome</keyword>
<evidence type="ECO:0000256" key="5">
    <source>
        <dbReference type="ARBA" id="ARBA00023157"/>
    </source>
</evidence>
<proteinExistence type="inferred from homology"/>
<keyword evidence="3" id="KW-0378">Hydrolase</keyword>